<keyword evidence="1" id="KW-0812">Transmembrane</keyword>
<dbReference type="Proteomes" id="UP000766904">
    <property type="component" value="Unassembled WGS sequence"/>
</dbReference>
<sequence length="125" mass="12745">MATDDTFLFDGGIAIGVLLILLGGIAYVVTGFASVTALIPSFFGIAVVALGWIGRSTGRRRLAVYGYGLLALLGIAGSTRGLADVWTLATGGTVESPVAAGSQAVMVLLCLGLLVLAGRTFRDAR</sequence>
<evidence type="ECO:0000313" key="3">
    <source>
        <dbReference type="Proteomes" id="UP000766904"/>
    </source>
</evidence>
<feature type="transmembrane region" description="Helical" evidence="1">
    <location>
        <begin position="7"/>
        <end position="29"/>
    </location>
</feature>
<dbReference type="OrthoDB" id="206114at2157"/>
<evidence type="ECO:0000313" key="2">
    <source>
        <dbReference type="EMBL" id="TYL38421.1"/>
    </source>
</evidence>
<feature type="transmembrane region" description="Helical" evidence="1">
    <location>
        <begin position="35"/>
        <end position="53"/>
    </location>
</feature>
<accession>A0A8J8TQ33</accession>
<comment type="caution">
    <text evidence="2">The sequence shown here is derived from an EMBL/GenBank/DDBJ whole genome shotgun (WGS) entry which is preliminary data.</text>
</comment>
<keyword evidence="1" id="KW-0472">Membrane</keyword>
<dbReference type="EMBL" id="PHNJ01000005">
    <property type="protein sequence ID" value="TYL38421.1"/>
    <property type="molecule type" value="Genomic_DNA"/>
</dbReference>
<dbReference type="AlphaFoldDB" id="A0A8J8TQ33"/>
<organism evidence="2 3">
    <name type="scientific">Natronococcus pandeyae</name>
    <dbReference type="NCBI Taxonomy" id="2055836"/>
    <lineage>
        <taxon>Archaea</taxon>
        <taxon>Methanobacteriati</taxon>
        <taxon>Methanobacteriota</taxon>
        <taxon>Stenosarchaea group</taxon>
        <taxon>Halobacteria</taxon>
        <taxon>Halobacteriales</taxon>
        <taxon>Natrialbaceae</taxon>
        <taxon>Natronococcus</taxon>
    </lineage>
</organism>
<keyword evidence="1" id="KW-1133">Transmembrane helix</keyword>
<name>A0A8J8TQ33_9EURY</name>
<feature type="transmembrane region" description="Helical" evidence="1">
    <location>
        <begin position="62"/>
        <end position="83"/>
    </location>
</feature>
<reference evidence="2" key="1">
    <citation type="submission" date="2017-11" db="EMBL/GenBank/DDBJ databases">
        <authorList>
            <person name="Kajale S.C."/>
            <person name="Sharma A."/>
        </authorList>
    </citation>
    <scope>NUCLEOTIDE SEQUENCE</scope>
    <source>
        <strain evidence="2">LS1_42</strain>
    </source>
</reference>
<evidence type="ECO:0000256" key="1">
    <source>
        <dbReference type="SAM" id="Phobius"/>
    </source>
</evidence>
<protein>
    <submittedName>
        <fullName evidence="2">Uncharacterized protein</fullName>
    </submittedName>
</protein>
<keyword evidence="3" id="KW-1185">Reference proteome</keyword>
<proteinExistence type="predicted"/>
<feature type="transmembrane region" description="Helical" evidence="1">
    <location>
        <begin position="103"/>
        <end position="121"/>
    </location>
</feature>
<gene>
    <name evidence="2" type="ORF">CV102_11470</name>
</gene>
<dbReference type="RefSeq" id="WP_148858120.1">
    <property type="nucleotide sequence ID" value="NZ_PHNJ01000005.1"/>
</dbReference>